<organism evidence="8 9">
    <name type="scientific">Prosthecodimorpha hirschii</name>
    <dbReference type="NCBI Taxonomy" id="665126"/>
    <lineage>
        <taxon>Bacteria</taxon>
        <taxon>Pseudomonadati</taxon>
        <taxon>Pseudomonadota</taxon>
        <taxon>Alphaproteobacteria</taxon>
        <taxon>Hyphomicrobiales</taxon>
        <taxon>Ancalomicrobiaceae</taxon>
        <taxon>Prosthecodimorpha</taxon>
    </lineage>
</organism>
<feature type="active site" description="Charge relay system" evidence="5">
    <location>
        <position position="23"/>
    </location>
</feature>
<gene>
    <name evidence="8" type="ORF">ABB55_14390</name>
</gene>
<comment type="caution">
    <text evidence="8">The sequence shown here is derived from an EMBL/GenBank/DDBJ whole genome shotgun (WGS) entry which is preliminary data.</text>
</comment>
<evidence type="ECO:0000256" key="1">
    <source>
        <dbReference type="ARBA" id="ARBA00011073"/>
    </source>
</evidence>
<protein>
    <recommendedName>
        <fullName evidence="7">Peptidase S8/S53 domain-containing protein</fullName>
    </recommendedName>
</protein>
<dbReference type="PROSITE" id="PS51892">
    <property type="entry name" value="SUBTILASE"/>
    <property type="match status" value="1"/>
</dbReference>
<dbReference type="GO" id="GO:0004252">
    <property type="term" value="F:serine-type endopeptidase activity"/>
    <property type="evidence" value="ECO:0007669"/>
    <property type="project" value="UniProtKB-UniRule"/>
</dbReference>
<name>A0A0P6WF76_9HYPH</name>
<dbReference type="Proteomes" id="UP000048984">
    <property type="component" value="Unassembled WGS sequence"/>
</dbReference>
<accession>A0A0P6WF76</accession>
<dbReference type="GO" id="GO:0006508">
    <property type="term" value="P:proteolysis"/>
    <property type="evidence" value="ECO:0007669"/>
    <property type="project" value="UniProtKB-KW"/>
</dbReference>
<dbReference type="Pfam" id="PF13365">
    <property type="entry name" value="Trypsin_2"/>
    <property type="match status" value="1"/>
</dbReference>
<feature type="domain" description="Peptidase S8/S53" evidence="7">
    <location>
        <begin position="14"/>
        <end position="266"/>
    </location>
</feature>
<evidence type="ECO:0000256" key="6">
    <source>
        <dbReference type="SAM" id="MobiDB-lite"/>
    </source>
</evidence>
<dbReference type="Gene3D" id="2.40.10.10">
    <property type="entry name" value="Trypsin-like serine proteases"/>
    <property type="match status" value="2"/>
</dbReference>
<dbReference type="STRING" id="665126.ABB55_14390"/>
<evidence type="ECO:0000259" key="7">
    <source>
        <dbReference type="Pfam" id="PF00082"/>
    </source>
</evidence>
<dbReference type="PANTHER" id="PTHR43806:SF11">
    <property type="entry name" value="CEREVISIN-RELATED"/>
    <property type="match status" value="1"/>
</dbReference>
<dbReference type="EMBL" id="LJYW01000001">
    <property type="protein sequence ID" value="KPL53254.1"/>
    <property type="molecule type" value="Genomic_DNA"/>
</dbReference>
<dbReference type="AlphaFoldDB" id="A0A0P6WF76"/>
<evidence type="ECO:0000256" key="4">
    <source>
        <dbReference type="ARBA" id="ARBA00022825"/>
    </source>
</evidence>
<feature type="active site" description="Charge relay system" evidence="5">
    <location>
        <position position="65"/>
    </location>
</feature>
<feature type="region of interest" description="Disordered" evidence="6">
    <location>
        <begin position="48"/>
        <end position="68"/>
    </location>
</feature>
<evidence type="ECO:0000256" key="3">
    <source>
        <dbReference type="ARBA" id="ARBA00022801"/>
    </source>
</evidence>
<proteinExistence type="inferred from homology"/>
<evidence type="ECO:0000256" key="2">
    <source>
        <dbReference type="ARBA" id="ARBA00022670"/>
    </source>
</evidence>
<dbReference type="Pfam" id="PF00082">
    <property type="entry name" value="Peptidase_S8"/>
    <property type="match status" value="1"/>
</dbReference>
<dbReference type="InterPro" id="IPR015500">
    <property type="entry name" value="Peptidase_S8_subtilisin-rel"/>
</dbReference>
<feature type="compositionally biased region" description="Basic and acidic residues" evidence="6">
    <location>
        <begin position="48"/>
        <end position="57"/>
    </location>
</feature>
<keyword evidence="3 5" id="KW-0378">Hydrolase</keyword>
<keyword evidence="9" id="KW-1185">Reference proteome</keyword>
<reference evidence="8 9" key="1">
    <citation type="submission" date="2015-09" db="EMBL/GenBank/DDBJ databases">
        <authorList>
            <person name="Jackson K.R."/>
            <person name="Lunt B.L."/>
            <person name="Fisher J.N.B."/>
            <person name="Gardner A.V."/>
            <person name="Bailey M.E."/>
            <person name="Deus L.M."/>
            <person name="Earl A.S."/>
            <person name="Gibby P.D."/>
            <person name="Hartmann K.A."/>
            <person name="Liu J.E."/>
            <person name="Manci A.M."/>
            <person name="Nielsen D.A."/>
            <person name="Solomon M.B."/>
            <person name="Breakwell D.P."/>
            <person name="Burnett S.H."/>
            <person name="Grose J.H."/>
        </authorList>
    </citation>
    <scope>NUCLEOTIDE SEQUENCE [LARGE SCALE GENOMIC DNA]</scope>
    <source>
        <strain evidence="8 9">16</strain>
    </source>
</reference>
<dbReference type="SUPFAM" id="SSF50494">
    <property type="entry name" value="Trypsin-like serine proteases"/>
    <property type="match status" value="1"/>
</dbReference>
<keyword evidence="4 5" id="KW-0720">Serine protease</keyword>
<dbReference type="PRINTS" id="PR00723">
    <property type="entry name" value="SUBTILISIN"/>
</dbReference>
<evidence type="ECO:0000256" key="5">
    <source>
        <dbReference type="PROSITE-ProRule" id="PRU01240"/>
    </source>
</evidence>
<dbReference type="PANTHER" id="PTHR43806">
    <property type="entry name" value="PEPTIDASE S8"/>
    <property type="match status" value="1"/>
</dbReference>
<dbReference type="InterPro" id="IPR009003">
    <property type="entry name" value="Peptidase_S1_PA"/>
</dbReference>
<dbReference type="Gene3D" id="3.40.50.200">
    <property type="entry name" value="Peptidase S8/S53 domain"/>
    <property type="match status" value="1"/>
</dbReference>
<reference evidence="8 9" key="2">
    <citation type="submission" date="2015-10" db="EMBL/GenBank/DDBJ databases">
        <title>Draft Genome Sequence of Prosthecomicrobium hirschii ATCC 27832.</title>
        <authorList>
            <person name="Daniel J."/>
            <person name="Givan S.A."/>
            <person name="Brun Y.V."/>
            <person name="Brown P.J."/>
        </authorList>
    </citation>
    <scope>NUCLEOTIDE SEQUENCE [LARGE SCALE GENOMIC DNA]</scope>
    <source>
        <strain evidence="8 9">16</strain>
    </source>
</reference>
<comment type="similarity">
    <text evidence="1 5">Belongs to the peptidase S8 family.</text>
</comment>
<dbReference type="InterPro" id="IPR043504">
    <property type="entry name" value="Peptidase_S1_PA_chymotrypsin"/>
</dbReference>
<dbReference type="SUPFAM" id="SSF52743">
    <property type="entry name" value="Subtilisin-like"/>
    <property type="match status" value="1"/>
</dbReference>
<keyword evidence="2 5" id="KW-0645">Protease</keyword>
<evidence type="ECO:0000313" key="8">
    <source>
        <dbReference type="EMBL" id="KPL53254.1"/>
    </source>
</evidence>
<sequence length="791" mass="82887">MRAPEAWAWSNTLGEGIVVAQPDTGVAAHPEIDPGALRLDLATNIIDGTRDPTDPLNRRTANPGHGTATASVVVSRKPGQVTGTAPGASLVPIRCIEDVKIFDGTPVAAAVLHGIEVGAHVITMSLGGLPSMSLSAAIDEAVREGIIVLAAAGNCVGFVVFPAAYDAVIAVAGVDSNDRPWKGSSAGGSVAISAPAENVYVARRTPADQGVGTVSGGQGTSFAVATVAGVAALWLAHFGRDAVIREADSRGTTVQALFRSALTATARRPVRWNPNKFGAGIVDAEALLKLALSAIPETAGMIEAAPQPGAEPGSAEAEVARIFASAAEGAMEGEFDWHRYGAEAAYLAADHVRRSGSASISLEAVGRPRPSDGLAAKAPAILRHMLQSKGAHLASPIPAESVRRNTVQILGRDFSAGVESTEASRAHLEGAGLKNLMTTVERWDSLMRQSSEISSESHATRLGLLDNGERVVNELLKNGEASLALDDRVTLEALVRLKGRPAFKVTDSAIVMDEAKLTDWGGTFMLAEQWIKPLVQAVGRIDLNHDHVGTGFVVGDGLVMTNRHVLEAIADLVSGPNAPEQWLLRDAVTINFDDRGRGSKHRFAAKSVVAAGPDEIARRVDFRHLDMAVLEVGTEAMVAEGNARAKLPAALPILCDEADGESATDVLVVGYPARPGLDAFIDPDTKEHSDDIQKKLSMIFGLDFSRKYLSPGRIVDTAGSFADDTKKWVMSHDATTLGGNSGSVVVALTDGLPALALHFAGRPLTANYCHSIGAVKASRALPTAFDKIKCR</sequence>
<dbReference type="InterPro" id="IPR050131">
    <property type="entry name" value="Peptidase_S8_subtilisin-like"/>
</dbReference>
<dbReference type="InterPro" id="IPR000209">
    <property type="entry name" value="Peptidase_S8/S53_dom"/>
</dbReference>
<dbReference type="InterPro" id="IPR036852">
    <property type="entry name" value="Peptidase_S8/S53_dom_sf"/>
</dbReference>
<evidence type="ECO:0000313" key="9">
    <source>
        <dbReference type="Proteomes" id="UP000048984"/>
    </source>
</evidence>
<feature type="active site" description="Charge relay system" evidence="5">
    <location>
        <position position="221"/>
    </location>
</feature>